<evidence type="ECO:0000313" key="2">
    <source>
        <dbReference type="EMBL" id="MBV7274751.1"/>
    </source>
</evidence>
<evidence type="ECO:0000313" key="3">
    <source>
        <dbReference type="Proteomes" id="UP000694308"/>
    </source>
</evidence>
<gene>
    <name evidence="2" type="ORF">I6U48_17795</name>
</gene>
<dbReference type="RefSeq" id="WP_218321809.1">
    <property type="nucleotide sequence ID" value="NZ_JAEEGC010000097.1"/>
</dbReference>
<accession>A0A949TWA8</accession>
<dbReference type="Pfam" id="PF12654">
    <property type="entry name" value="DUF3786"/>
    <property type="match status" value="1"/>
</dbReference>
<comment type="caution">
    <text evidence="2">The sequence shown here is derived from an EMBL/GenBank/DDBJ whole genome shotgun (WGS) entry which is preliminary data.</text>
</comment>
<name>A0A949TWA8_9CLOT</name>
<dbReference type="EMBL" id="JAEEGC010000097">
    <property type="protein sequence ID" value="MBV7274751.1"/>
    <property type="molecule type" value="Genomic_DNA"/>
</dbReference>
<protein>
    <submittedName>
        <fullName evidence="2">DUF3786 domain-containing protein</fullName>
    </submittedName>
</protein>
<keyword evidence="3" id="KW-1185">Reference proteome</keyword>
<dbReference type="AlphaFoldDB" id="A0A949TWA8"/>
<proteinExistence type="predicted"/>
<reference evidence="2" key="1">
    <citation type="submission" date="2020-12" db="EMBL/GenBank/DDBJ databases">
        <title>Clostridium thailandense sp. nov., a novel acetogenic bacterium isolated from peat land soil in Thailand.</title>
        <authorList>
            <person name="Chaikitkaew S."/>
            <person name="Birkeland N.K."/>
        </authorList>
    </citation>
    <scope>NUCLEOTIDE SEQUENCE</scope>
    <source>
        <strain evidence="2">PL3</strain>
    </source>
</reference>
<organism evidence="2 3">
    <name type="scientific">Clostridium thailandense</name>
    <dbReference type="NCBI Taxonomy" id="2794346"/>
    <lineage>
        <taxon>Bacteria</taxon>
        <taxon>Bacillati</taxon>
        <taxon>Bacillota</taxon>
        <taxon>Clostridia</taxon>
        <taxon>Eubacteriales</taxon>
        <taxon>Clostridiaceae</taxon>
        <taxon>Clostridium</taxon>
    </lineage>
</organism>
<dbReference type="InterPro" id="IPR024264">
    <property type="entry name" value="DUF3786"/>
</dbReference>
<evidence type="ECO:0000259" key="1">
    <source>
        <dbReference type="Pfam" id="PF12654"/>
    </source>
</evidence>
<dbReference type="Proteomes" id="UP000694308">
    <property type="component" value="Unassembled WGS sequence"/>
</dbReference>
<sequence length="216" mass="24433">MEDRKNNYEFCYESLCKEFAKHNPEEMAQKSGAKYDPEKKQFTLVYLNKEYLISYPEGRVTIKDRNENEISANSNRNFIIKSLIISYLHRCTNSGLEKKWVPFRELEGVGHAYNGFSVQGVNKLTQFFGDKGELFLKAGAKLGAKKHPAGDIGLEINIFPNVPVVLILWLGDDEFGADASILFDCSSPKELHVEDLAGLCSMVADEMIRVAQEILE</sequence>
<feature type="domain" description="DUF3786" evidence="1">
    <location>
        <begin position="23"/>
        <end position="204"/>
    </location>
</feature>